<evidence type="ECO:0000313" key="3">
    <source>
        <dbReference type="Proteomes" id="UP001218218"/>
    </source>
</evidence>
<dbReference type="AlphaFoldDB" id="A0AAD7F205"/>
<dbReference type="Proteomes" id="UP001218218">
    <property type="component" value="Unassembled WGS sequence"/>
</dbReference>
<name>A0AAD7F205_9AGAR</name>
<protein>
    <submittedName>
        <fullName evidence="2">Uncharacterized protein</fullName>
    </submittedName>
</protein>
<feature type="compositionally biased region" description="Low complexity" evidence="1">
    <location>
        <begin position="30"/>
        <end position="42"/>
    </location>
</feature>
<accession>A0AAD7F205</accession>
<gene>
    <name evidence="2" type="ORF">DFH08DRAFT_950692</name>
</gene>
<proteinExistence type="predicted"/>
<dbReference type="EMBL" id="JARIHO010000004">
    <property type="protein sequence ID" value="KAJ7362427.1"/>
    <property type="molecule type" value="Genomic_DNA"/>
</dbReference>
<evidence type="ECO:0000313" key="2">
    <source>
        <dbReference type="EMBL" id="KAJ7362427.1"/>
    </source>
</evidence>
<evidence type="ECO:0000256" key="1">
    <source>
        <dbReference type="SAM" id="MobiDB-lite"/>
    </source>
</evidence>
<sequence length="327" mass="35891">MVPEHQHEALVAPPPPTPKHELNPNFGGHPLPSAAAPLTLAPRHPPRASTLRSAADPGPTSTLLPHPPPVYCHARPVPHPPRPAPSPHARLAPCPHCFPPALSRPCPHPRPRGPRPHDVCVPLLLPYPPLLLRTHHLASVSPRRYPVPAHLVDTYATPFPARHVPLTPSPCTHFRIASNTVPSVLPPLLHVSLPYSACSPALGSITALPGQSDPPRWCSHYYILHLPPPRPPISPFPPYADPHPRHPPSPLSSLFFPPRPRSFSPPTYFTHLSLYATSPSLYFYSLLTQYKTIEPAFCLTTAVNSDDSVRMPHGHYFLHKPALDLPF</sequence>
<comment type="caution">
    <text evidence="2">The sequence shown here is derived from an EMBL/GenBank/DDBJ whole genome shotgun (WGS) entry which is preliminary data.</text>
</comment>
<feature type="region of interest" description="Disordered" evidence="1">
    <location>
        <begin position="1"/>
        <end position="68"/>
    </location>
</feature>
<reference evidence="2" key="1">
    <citation type="submission" date="2023-03" db="EMBL/GenBank/DDBJ databases">
        <title>Massive genome expansion in bonnet fungi (Mycena s.s.) driven by repeated elements and novel gene families across ecological guilds.</title>
        <authorList>
            <consortium name="Lawrence Berkeley National Laboratory"/>
            <person name="Harder C.B."/>
            <person name="Miyauchi S."/>
            <person name="Viragh M."/>
            <person name="Kuo A."/>
            <person name="Thoen E."/>
            <person name="Andreopoulos B."/>
            <person name="Lu D."/>
            <person name="Skrede I."/>
            <person name="Drula E."/>
            <person name="Henrissat B."/>
            <person name="Morin E."/>
            <person name="Kohler A."/>
            <person name="Barry K."/>
            <person name="LaButti K."/>
            <person name="Morin E."/>
            <person name="Salamov A."/>
            <person name="Lipzen A."/>
            <person name="Mereny Z."/>
            <person name="Hegedus B."/>
            <person name="Baldrian P."/>
            <person name="Stursova M."/>
            <person name="Weitz H."/>
            <person name="Taylor A."/>
            <person name="Grigoriev I.V."/>
            <person name="Nagy L.G."/>
            <person name="Martin F."/>
            <person name="Kauserud H."/>
        </authorList>
    </citation>
    <scope>NUCLEOTIDE SEQUENCE</scope>
    <source>
        <strain evidence="2">CBHHK002</strain>
    </source>
</reference>
<keyword evidence="3" id="KW-1185">Reference proteome</keyword>
<organism evidence="2 3">
    <name type="scientific">Mycena albidolilacea</name>
    <dbReference type="NCBI Taxonomy" id="1033008"/>
    <lineage>
        <taxon>Eukaryota</taxon>
        <taxon>Fungi</taxon>
        <taxon>Dikarya</taxon>
        <taxon>Basidiomycota</taxon>
        <taxon>Agaricomycotina</taxon>
        <taxon>Agaricomycetes</taxon>
        <taxon>Agaricomycetidae</taxon>
        <taxon>Agaricales</taxon>
        <taxon>Marasmiineae</taxon>
        <taxon>Mycenaceae</taxon>
        <taxon>Mycena</taxon>
    </lineage>
</organism>